<evidence type="ECO:0000256" key="1">
    <source>
        <dbReference type="ARBA" id="ARBA00008683"/>
    </source>
</evidence>
<sequence length="332" mass="36093">MKRIIAVVVALCLFFFGVAASVYNTLWASDWESLFDDFASTEFPPSFIVEAGDANSRIAMLNVEGTIMDSGDSGMFAAQGYNHRLTIEALKEIISDDSIEGILLNVDSPGGGVYESAEVHKYLVEAKEAGKTIYSSMGGMAASGGYYVSAPADQIFASEETLTGSIGVIMQSINYSQLAEDFGIEFETYTSGDMKEMLGGHKDPTEEETEYVQSMVDSMYDDFVSVVSEGRGMDEAEVRDLADGRIYLGGDAVDNGLVDQIGYVEDALADLKETIGGNPEVIEYGYDGNNRISFNYKAKSFISGLFGNTEIAQIESLLRNRQGAAPMYLYEQ</sequence>
<evidence type="ECO:0000313" key="7">
    <source>
        <dbReference type="Proteomes" id="UP001595637"/>
    </source>
</evidence>
<reference evidence="7" key="1">
    <citation type="journal article" date="2019" name="Int. J. Syst. Evol. Microbiol.">
        <title>The Global Catalogue of Microorganisms (GCM) 10K type strain sequencing project: providing services to taxonomists for standard genome sequencing and annotation.</title>
        <authorList>
            <consortium name="The Broad Institute Genomics Platform"/>
            <consortium name="The Broad Institute Genome Sequencing Center for Infectious Disease"/>
            <person name="Wu L."/>
            <person name="Ma J."/>
        </authorList>
    </citation>
    <scope>NUCLEOTIDE SEQUENCE [LARGE SCALE GENOMIC DNA]</scope>
    <source>
        <strain evidence="7">CCM 7756</strain>
    </source>
</reference>
<gene>
    <name evidence="6" type="primary">sppA</name>
    <name evidence="6" type="ORF">ACFOEO_06680</name>
</gene>
<dbReference type="RefSeq" id="WP_380653433.1">
    <property type="nucleotide sequence ID" value="NZ_JBHRVQ010000001.1"/>
</dbReference>
<dbReference type="CDD" id="cd07023">
    <property type="entry name" value="S49_Sppa_N_C"/>
    <property type="match status" value="1"/>
</dbReference>
<dbReference type="PANTHER" id="PTHR42987">
    <property type="entry name" value="PEPTIDASE S49"/>
    <property type="match status" value="1"/>
</dbReference>
<organism evidence="6 7">
    <name type="scientific">Salinicoccus sesuvii</name>
    <dbReference type="NCBI Taxonomy" id="868281"/>
    <lineage>
        <taxon>Bacteria</taxon>
        <taxon>Bacillati</taxon>
        <taxon>Bacillota</taxon>
        <taxon>Bacilli</taxon>
        <taxon>Bacillales</taxon>
        <taxon>Staphylococcaceae</taxon>
        <taxon>Salinicoccus</taxon>
    </lineage>
</organism>
<name>A0ABV7N6P3_9STAP</name>
<comment type="similarity">
    <text evidence="1">Belongs to the peptidase S49 family.</text>
</comment>
<keyword evidence="2" id="KW-0645">Protease</keyword>
<dbReference type="Gene3D" id="3.90.226.10">
    <property type="entry name" value="2-enoyl-CoA Hydratase, Chain A, domain 1"/>
    <property type="match status" value="1"/>
</dbReference>
<evidence type="ECO:0000256" key="4">
    <source>
        <dbReference type="ARBA" id="ARBA00022825"/>
    </source>
</evidence>
<dbReference type="SUPFAM" id="SSF52096">
    <property type="entry name" value="ClpP/crotonase"/>
    <property type="match status" value="1"/>
</dbReference>
<dbReference type="PANTHER" id="PTHR42987:SF7">
    <property type="entry name" value="SIGNAL PEPTIDE PEPTIDASE SPPA-RELATED"/>
    <property type="match status" value="1"/>
</dbReference>
<dbReference type="Pfam" id="PF01343">
    <property type="entry name" value="Peptidase_S49"/>
    <property type="match status" value="1"/>
</dbReference>
<evidence type="ECO:0000313" key="6">
    <source>
        <dbReference type="EMBL" id="MFC3388250.1"/>
    </source>
</evidence>
<evidence type="ECO:0000259" key="5">
    <source>
        <dbReference type="Pfam" id="PF01343"/>
    </source>
</evidence>
<dbReference type="Gene3D" id="6.20.330.10">
    <property type="match status" value="1"/>
</dbReference>
<evidence type="ECO:0000256" key="2">
    <source>
        <dbReference type="ARBA" id="ARBA00022670"/>
    </source>
</evidence>
<dbReference type="Proteomes" id="UP001595637">
    <property type="component" value="Unassembled WGS sequence"/>
</dbReference>
<keyword evidence="4" id="KW-0720">Serine protease</keyword>
<dbReference type="InterPro" id="IPR002142">
    <property type="entry name" value="Peptidase_S49"/>
</dbReference>
<evidence type="ECO:0000256" key="3">
    <source>
        <dbReference type="ARBA" id="ARBA00022801"/>
    </source>
</evidence>
<protein>
    <submittedName>
        <fullName evidence="6">Signal peptide peptidase SppA</fullName>
    </submittedName>
</protein>
<keyword evidence="7" id="KW-1185">Reference proteome</keyword>
<feature type="domain" description="Peptidase S49" evidence="5">
    <location>
        <begin position="126"/>
        <end position="273"/>
    </location>
</feature>
<accession>A0ABV7N6P3</accession>
<dbReference type="InterPro" id="IPR004635">
    <property type="entry name" value="Pept_S49_SppA"/>
</dbReference>
<dbReference type="NCBIfam" id="TIGR00706">
    <property type="entry name" value="SppA_dom"/>
    <property type="match status" value="1"/>
</dbReference>
<comment type="caution">
    <text evidence="6">The sequence shown here is derived from an EMBL/GenBank/DDBJ whole genome shotgun (WGS) entry which is preliminary data.</text>
</comment>
<proteinExistence type="inferred from homology"/>
<keyword evidence="3" id="KW-0378">Hydrolase</keyword>
<dbReference type="InterPro" id="IPR047272">
    <property type="entry name" value="S49_SppA_C"/>
</dbReference>
<dbReference type="EMBL" id="JBHRVQ010000001">
    <property type="protein sequence ID" value="MFC3388250.1"/>
    <property type="molecule type" value="Genomic_DNA"/>
</dbReference>
<dbReference type="InterPro" id="IPR029045">
    <property type="entry name" value="ClpP/crotonase-like_dom_sf"/>
</dbReference>